<reference evidence="1" key="1">
    <citation type="journal article" date="2022" name="bioRxiv">
        <title>Sequencing and chromosome-scale assembly of the giantPleurodeles waltlgenome.</title>
        <authorList>
            <person name="Brown T."/>
            <person name="Elewa A."/>
            <person name="Iarovenko S."/>
            <person name="Subramanian E."/>
            <person name="Araus A.J."/>
            <person name="Petzold A."/>
            <person name="Susuki M."/>
            <person name="Suzuki K.-i.T."/>
            <person name="Hayashi T."/>
            <person name="Toyoda A."/>
            <person name="Oliveira C."/>
            <person name="Osipova E."/>
            <person name="Leigh N.D."/>
            <person name="Simon A."/>
            <person name="Yun M.H."/>
        </authorList>
    </citation>
    <scope>NUCLEOTIDE SEQUENCE</scope>
    <source>
        <strain evidence="1">20211129_DDA</strain>
        <tissue evidence="1">Liver</tissue>
    </source>
</reference>
<accession>A0AAV7THL3</accession>
<dbReference type="EMBL" id="JANPWB010000006">
    <property type="protein sequence ID" value="KAJ1175910.1"/>
    <property type="molecule type" value="Genomic_DNA"/>
</dbReference>
<dbReference type="AlphaFoldDB" id="A0AAV7THL3"/>
<gene>
    <name evidence="1" type="ORF">NDU88_001195</name>
</gene>
<protein>
    <submittedName>
        <fullName evidence="1">Uncharacterized protein</fullName>
    </submittedName>
</protein>
<sequence>MNLGGSVIESSSFQMISSEVRGMTCGLKAASGFGLSAPVCQGTVQVLVCDVLFRLGGPESGVCPETSRGAVTLGLPDPHPPHAMYGRGLLPPASHSRYNIHCSGPGFCLSVANLLFWTGALPHCSGPLEPFARPGAVSEPRGFASPSRPGLARAQVHPSFYFPLWASRCSPPPIARLTFVLPLVRYAGARLCFQTATRTAILPKSSAT</sequence>
<proteinExistence type="predicted"/>
<organism evidence="1 2">
    <name type="scientific">Pleurodeles waltl</name>
    <name type="common">Iberian ribbed newt</name>
    <dbReference type="NCBI Taxonomy" id="8319"/>
    <lineage>
        <taxon>Eukaryota</taxon>
        <taxon>Metazoa</taxon>
        <taxon>Chordata</taxon>
        <taxon>Craniata</taxon>
        <taxon>Vertebrata</taxon>
        <taxon>Euteleostomi</taxon>
        <taxon>Amphibia</taxon>
        <taxon>Batrachia</taxon>
        <taxon>Caudata</taxon>
        <taxon>Salamandroidea</taxon>
        <taxon>Salamandridae</taxon>
        <taxon>Pleurodelinae</taxon>
        <taxon>Pleurodeles</taxon>
    </lineage>
</organism>
<evidence type="ECO:0000313" key="1">
    <source>
        <dbReference type="EMBL" id="KAJ1175910.1"/>
    </source>
</evidence>
<comment type="caution">
    <text evidence="1">The sequence shown here is derived from an EMBL/GenBank/DDBJ whole genome shotgun (WGS) entry which is preliminary data.</text>
</comment>
<evidence type="ECO:0000313" key="2">
    <source>
        <dbReference type="Proteomes" id="UP001066276"/>
    </source>
</evidence>
<name>A0AAV7THL3_PLEWA</name>
<keyword evidence="2" id="KW-1185">Reference proteome</keyword>
<dbReference type="Proteomes" id="UP001066276">
    <property type="component" value="Chromosome 3_2"/>
</dbReference>